<dbReference type="PRINTS" id="PR00450">
    <property type="entry name" value="RECOVERIN"/>
</dbReference>
<keyword evidence="5" id="KW-0106">Calcium</keyword>
<dbReference type="PANTHER" id="PTHR23055:SF178">
    <property type="entry name" value="NEUROCALCIN HOMOLOG"/>
    <property type="match status" value="1"/>
</dbReference>
<evidence type="ECO:0000313" key="8">
    <source>
        <dbReference type="Proteomes" id="UP000050795"/>
    </source>
</evidence>
<keyword evidence="3" id="KW-0479">Metal-binding</keyword>
<dbReference type="InterPro" id="IPR011992">
    <property type="entry name" value="EF-hand-dom_pair"/>
</dbReference>
<dbReference type="AlphaFoldDB" id="A0AA85J259"/>
<organism evidence="8 9">
    <name type="scientific">Trichobilharzia regenti</name>
    <name type="common">Nasal bird schistosome</name>
    <dbReference type="NCBI Taxonomy" id="157069"/>
    <lineage>
        <taxon>Eukaryota</taxon>
        <taxon>Metazoa</taxon>
        <taxon>Spiralia</taxon>
        <taxon>Lophotrochozoa</taxon>
        <taxon>Platyhelminthes</taxon>
        <taxon>Trematoda</taxon>
        <taxon>Digenea</taxon>
        <taxon>Strigeidida</taxon>
        <taxon>Schistosomatoidea</taxon>
        <taxon>Schistosomatidae</taxon>
        <taxon>Trichobilharzia</taxon>
    </lineage>
</organism>
<evidence type="ECO:0000256" key="3">
    <source>
        <dbReference type="ARBA" id="ARBA00022723"/>
    </source>
</evidence>
<dbReference type="PROSITE" id="PS50222">
    <property type="entry name" value="EF_HAND_2"/>
    <property type="match status" value="2"/>
</dbReference>
<proteinExistence type="inferred from homology"/>
<evidence type="ECO:0000256" key="4">
    <source>
        <dbReference type="ARBA" id="ARBA00022737"/>
    </source>
</evidence>
<dbReference type="InterPro" id="IPR028846">
    <property type="entry name" value="Recoverin"/>
</dbReference>
<protein>
    <recommendedName>
        <fullName evidence="7">EF-hand domain-containing protein</fullName>
    </recommendedName>
</protein>
<dbReference type="Pfam" id="PF13499">
    <property type="entry name" value="EF-hand_7"/>
    <property type="match status" value="1"/>
</dbReference>
<dbReference type="SMART" id="SM00054">
    <property type="entry name" value="EFh"/>
    <property type="match status" value="2"/>
</dbReference>
<evidence type="ECO:0000259" key="7">
    <source>
        <dbReference type="PROSITE" id="PS50222"/>
    </source>
</evidence>
<feature type="domain" description="EF-hand" evidence="7">
    <location>
        <begin position="1"/>
        <end position="25"/>
    </location>
</feature>
<accession>A0AA85J259</accession>
<dbReference type="SUPFAM" id="SSF47473">
    <property type="entry name" value="EF-hand"/>
    <property type="match status" value="1"/>
</dbReference>
<dbReference type="CDD" id="cd00051">
    <property type="entry name" value="EFh"/>
    <property type="match status" value="1"/>
</dbReference>
<evidence type="ECO:0000256" key="5">
    <source>
        <dbReference type="ARBA" id="ARBA00022837"/>
    </source>
</evidence>
<comment type="similarity">
    <text evidence="1">Belongs to the recoverin family.</text>
</comment>
<reference evidence="9" key="2">
    <citation type="submission" date="2023-11" db="UniProtKB">
        <authorList>
            <consortium name="WormBaseParasite"/>
        </authorList>
    </citation>
    <scope>IDENTIFICATION</scope>
</reference>
<dbReference type="Gene3D" id="1.10.238.10">
    <property type="entry name" value="EF-hand"/>
    <property type="match status" value="1"/>
</dbReference>
<evidence type="ECO:0000256" key="2">
    <source>
        <dbReference type="ARBA" id="ARBA00022707"/>
    </source>
</evidence>
<dbReference type="Proteomes" id="UP000050795">
    <property type="component" value="Unassembled WGS sequence"/>
</dbReference>
<feature type="domain" description="EF-hand" evidence="7">
    <location>
        <begin position="38"/>
        <end position="73"/>
    </location>
</feature>
<evidence type="ECO:0000256" key="1">
    <source>
        <dbReference type="ARBA" id="ARBA00006049"/>
    </source>
</evidence>
<keyword evidence="6" id="KW-0449">Lipoprotein</keyword>
<dbReference type="GO" id="GO:0005509">
    <property type="term" value="F:calcium ion binding"/>
    <property type="evidence" value="ECO:0007669"/>
    <property type="project" value="InterPro"/>
</dbReference>
<reference evidence="8" key="1">
    <citation type="submission" date="2022-06" db="EMBL/GenBank/DDBJ databases">
        <authorList>
            <person name="Berger JAMES D."/>
            <person name="Berger JAMES D."/>
        </authorList>
    </citation>
    <scope>NUCLEOTIDE SEQUENCE [LARGE SCALE GENOMIC DNA]</scope>
</reference>
<keyword evidence="4" id="KW-0677">Repeat</keyword>
<evidence type="ECO:0000313" key="9">
    <source>
        <dbReference type="WBParaSite" id="TREG1_123820.1"/>
    </source>
</evidence>
<dbReference type="WBParaSite" id="TREG1_123820.1">
    <property type="protein sequence ID" value="TREG1_123820.1"/>
    <property type="gene ID" value="TREG1_123820"/>
</dbReference>
<evidence type="ECO:0000256" key="6">
    <source>
        <dbReference type="ARBA" id="ARBA00023288"/>
    </source>
</evidence>
<dbReference type="InterPro" id="IPR018247">
    <property type="entry name" value="EF_Hand_1_Ca_BS"/>
</dbReference>
<name>A0AA85J259_TRIRE</name>
<keyword evidence="8" id="KW-1185">Reference proteome</keyword>
<dbReference type="PROSITE" id="PS00018">
    <property type="entry name" value="EF_HAND_1"/>
    <property type="match status" value="2"/>
</dbReference>
<dbReference type="PANTHER" id="PTHR23055">
    <property type="entry name" value="CALCIUM BINDING PROTEINS"/>
    <property type="match status" value="1"/>
</dbReference>
<sequence>MYDLDNDGYISRQDLIEVLTAIYAMIGSAVEFNDSEATPERRTEKIFQLMDLDRDDRLSLDEFISGVQNDKLLMRLLTLNTHPSHNHQHQQSCCPPDSLINGSNDNKILSTVNTCHYSTDDGNDVHDHDHCTDRYRRRLFVKISSMGYL</sequence>
<dbReference type="InterPro" id="IPR002048">
    <property type="entry name" value="EF_hand_dom"/>
</dbReference>
<keyword evidence="2" id="KW-0519">Myristate</keyword>